<dbReference type="PANTHER" id="PTHR42085">
    <property type="entry name" value="F-BOX DOMAIN-CONTAINING PROTEIN"/>
    <property type="match status" value="1"/>
</dbReference>
<comment type="caution">
    <text evidence="1">The sequence shown here is derived from an EMBL/GenBank/DDBJ whole genome shotgun (WGS) entry which is preliminary data.</text>
</comment>
<evidence type="ECO:0000313" key="2">
    <source>
        <dbReference type="Proteomes" id="UP000243797"/>
    </source>
</evidence>
<name>A0A2K1QJP0_9PEZI</name>
<evidence type="ECO:0000313" key="1">
    <source>
        <dbReference type="EMBL" id="PNS15171.1"/>
    </source>
</evidence>
<dbReference type="OrthoDB" id="62952at2759"/>
<gene>
    <name evidence="1" type="ORF">CAC42_8172</name>
</gene>
<dbReference type="AlphaFoldDB" id="A0A2K1QJP0"/>
<organism evidence="1 2">
    <name type="scientific">Sphaceloma murrayae</name>
    <dbReference type="NCBI Taxonomy" id="2082308"/>
    <lineage>
        <taxon>Eukaryota</taxon>
        <taxon>Fungi</taxon>
        <taxon>Dikarya</taxon>
        <taxon>Ascomycota</taxon>
        <taxon>Pezizomycotina</taxon>
        <taxon>Dothideomycetes</taxon>
        <taxon>Dothideomycetidae</taxon>
        <taxon>Myriangiales</taxon>
        <taxon>Elsinoaceae</taxon>
        <taxon>Sphaceloma</taxon>
    </lineage>
</organism>
<sequence length="230" mass="25905">MDKDQPTDASRGALFERKGFLSLPRNIRDRIYRHALTVTHPLYLFRDVSDLVELFAPDVPKQWTALLKTNRQISSESSTILYTYNKFALLDQGEQQSELLHRFLERIGSTKCHLLRSLCIDFPSFRSEHGTIGLEPHVLRSLQLISERCTGLVTLELNFNNSSKRNLLSIIGDDVDALTVSFSSLIDKFKSITTLQNVVVLVHGNSVVGTVKAAMQGMDWQIVSNNGTGR</sequence>
<accession>A0A2K1QJP0</accession>
<keyword evidence="2" id="KW-1185">Reference proteome</keyword>
<dbReference type="Proteomes" id="UP000243797">
    <property type="component" value="Unassembled WGS sequence"/>
</dbReference>
<dbReference type="InterPro" id="IPR038883">
    <property type="entry name" value="AN11006-like"/>
</dbReference>
<protein>
    <submittedName>
        <fullName evidence="1">Uncharacterized protein</fullName>
    </submittedName>
</protein>
<dbReference type="EMBL" id="NKHZ01000080">
    <property type="protein sequence ID" value="PNS15171.1"/>
    <property type="molecule type" value="Genomic_DNA"/>
</dbReference>
<dbReference type="PANTHER" id="PTHR42085:SF1">
    <property type="entry name" value="F-BOX DOMAIN-CONTAINING PROTEIN"/>
    <property type="match status" value="1"/>
</dbReference>
<proteinExistence type="predicted"/>
<reference evidence="1 2" key="1">
    <citation type="submission" date="2017-06" db="EMBL/GenBank/DDBJ databases">
        <title>Draft genome sequence of a variant of Elsinoe murrayae.</title>
        <authorList>
            <person name="Cheng Q."/>
        </authorList>
    </citation>
    <scope>NUCLEOTIDE SEQUENCE [LARGE SCALE GENOMIC DNA]</scope>
    <source>
        <strain evidence="1 2">CQ-2017a</strain>
    </source>
</reference>
<dbReference type="InParanoid" id="A0A2K1QJP0"/>